<dbReference type="InterPro" id="IPR050592">
    <property type="entry name" value="GDSL_lipolytic_enzyme"/>
</dbReference>
<feature type="non-terminal residue" evidence="3">
    <location>
        <position position="1"/>
    </location>
</feature>
<dbReference type="Gene3D" id="3.40.50.1110">
    <property type="entry name" value="SGNH hydrolase"/>
    <property type="match status" value="1"/>
</dbReference>
<dbReference type="InterPro" id="IPR001087">
    <property type="entry name" value="GDSL"/>
</dbReference>
<comment type="caution">
    <text evidence="3">The sequence shown here is derived from an EMBL/GenBank/DDBJ whole genome shotgun (WGS) entry which is preliminary data.</text>
</comment>
<dbReference type="EMBL" id="JAHRHJ020000009">
    <property type="protein sequence ID" value="KAH9302866.1"/>
    <property type="molecule type" value="Genomic_DNA"/>
</dbReference>
<gene>
    <name evidence="3" type="ORF">KI387_014449</name>
</gene>
<comment type="similarity">
    <text evidence="1">Belongs to the 'GDSL' lipolytic enzyme family.</text>
</comment>
<dbReference type="AlphaFoldDB" id="A0AA38CND5"/>
<name>A0AA38CND5_TAXCH</name>
<accession>A0AA38CND5</accession>
<evidence type="ECO:0000313" key="3">
    <source>
        <dbReference type="EMBL" id="KAH9302866.1"/>
    </source>
</evidence>
<evidence type="ECO:0008006" key="5">
    <source>
        <dbReference type="Google" id="ProtNLM"/>
    </source>
</evidence>
<keyword evidence="4" id="KW-1185">Reference proteome</keyword>
<organism evidence="3 4">
    <name type="scientific">Taxus chinensis</name>
    <name type="common">Chinese yew</name>
    <name type="synonym">Taxus wallichiana var. chinensis</name>
    <dbReference type="NCBI Taxonomy" id="29808"/>
    <lineage>
        <taxon>Eukaryota</taxon>
        <taxon>Viridiplantae</taxon>
        <taxon>Streptophyta</taxon>
        <taxon>Embryophyta</taxon>
        <taxon>Tracheophyta</taxon>
        <taxon>Spermatophyta</taxon>
        <taxon>Pinopsida</taxon>
        <taxon>Pinidae</taxon>
        <taxon>Conifers II</taxon>
        <taxon>Cupressales</taxon>
        <taxon>Taxaceae</taxon>
        <taxon>Taxus</taxon>
    </lineage>
</organism>
<feature type="non-terminal residue" evidence="3">
    <location>
        <position position="121"/>
    </location>
</feature>
<dbReference type="Proteomes" id="UP000824469">
    <property type="component" value="Unassembled WGS sequence"/>
</dbReference>
<reference evidence="3 4" key="1">
    <citation type="journal article" date="2021" name="Nat. Plants">
        <title>The Taxus genome provides insights into paclitaxel biosynthesis.</title>
        <authorList>
            <person name="Xiong X."/>
            <person name="Gou J."/>
            <person name="Liao Q."/>
            <person name="Li Y."/>
            <person name="Zhou Q."/>
            <person name="Bi G."/>
            <person name="Li C."/>
            <person name="Du R."/>
            <person name="Wang X."/>
            <person name="Sun T."/>
            <person name="Guo L."/>
            <person name="Liang H."/>
            <person name="Lu P."/>
            <person name="Wu Y."/>
            <person name="Zhang Z."/>
            <person name="Ro D.K."/>
            <person name="Shang Y."/>
            <person name="Huang S."/>
            <person name="Yan J."/>
        </authorList>
    </citation>
    <scope>NUCLEOTIDE SEQUENCE [LARGE SCALE GENOMIC DNA]</scope>
    <source>
        <strain evidence="3">Ta-2019</strain>
    </source>
</reference>
<protein>
    <recommendedName>
        <fullName evidence="5">GDSL esterase/lipase</fullName>
    </recommendedName>
</protein>
<keyword evidence="2" id="KW-0732">Signal</keyword>
<dbReference type="PANTHER" id="PTHR45642:SF139">
    <property type="entry name" value="SGNH HYDROLASE-TYPE ESTERASE DOMAIN-CONTAINING PROTEIN"/>
    <property type="match status" value="1"/>
</dbReference>
<dbReference type="OMA" id="ACHNQAV"/>
<evidence type="ECO:0000313" key="4">
    <source>
        <dbReference type="Proteomes" id="UP000824469"/>
    </source>
</evidence>
<sequence>GLVGLPDVLPANLDPEFTGQKLLTGASFGSAGAGIDDSTSLPRGTISLGMQMENFRSYRADLEDMIGEEGANKIISRALFAISMGTNDFSESYYSDSTIRSKYNIEQFQDLLLADLQPFIQ</sequence>
<proteinExistence type="inferred from homology"/>
<evidence type="ECO:0000256" key="2">
    <source>
        <dbReference type="ARBA" id="ARBA00022729"/>
    </source>
</evidence>
<evidence type="ECO:0000256" key="1">
    <source>
        <dbReference type="ARBA" id="ARBA00008668"/>
    </source>
</evidence>
<dbReference type="GO" id="GO:0016788">
    <property type="term" value="F:hydrolase activity, acting on ester bonds"/>
    <property type="evidence" value="ECO:0007669"/>
    <property type="project" value="InterPro"/>
</dbReference>
<dbReference type="InterPro" id="IPR036514">
    <property type="entry name" value="SGNH_hydro_sf"/>
</dbReference>
<dbReference type="PANTHER" id="PTHR45642">
    <property type="entry name" value="GDSL ESTERASE/LIPASE EXL3"/>
    <property type="match status" value="1"/>
</dbReference>
<dbReference type="Pfam" id="PF00657">
    <property type="entry name" value="Lipase_GDSL"/>
    <property type="match status" value="1"/>
</dbReference>